<accession>A0ABT3Q9J8</accession>
<dbReference type="EMBL" id="JAPIUX010000018">
    <property type="protein sequence ID" value="MCX2561954.1"/>
    <property type="molecule type" value="Genomic_DNA"/>
</dbReference>
<protein>
    <submittedName>
        <fullName evidence="1">DsrE family protein</fullName>
    </submittedName>
</protein>
<dbReference type="InterPro" id="IPR003787">
    <property type="entry name" value="Sulphur_relay_DsrE/F-like"/>
</dbReference>
<dbReference type="Proteomes" id="UP001526446">
    <property type="component" value="Unassembled WGS sequence"/>
</dbReference>
<keyword evidence="2" id="KW-1185">Reference proteome</keyword>
<gene>
    <name evidence="1" type="ORF">OQ252_11185</name>
</gene>
<dbReference type="SUPFAM" id="SSF75169">
    <property type="entry name" value="DsrEFH-like"/>
    <property type="match status" value="1"/>
</dbReference>
<proteinExistence type="predicted"/>
<dbReference type="Pfam" id="PF02635">
    <property type="entry name" value="DsrE"/>
    <property type="match status" value="1"/>
</dbReference>
<sequence>MAEFSAAPAGLPAGLSSGVASGDGVFAGSSAVAGASTPSGRSGLSAGLGASAFPQCDLALVLVEARYERIHAAFMLAATACALGQSVLLFGMGAGVAAFCTQWDGLEDKQREDWRTAAGVAGLEELRMALVEMDATLMVCDSGLKTMGVSADALERSVAVVGLPAFLDKAGAARVAVF</sequence>
<dbReference type="Gene3D" id="3.40.1260.10">
    <property type="entry name" value="DsrEFH-like"/>
    <property type="match status" value="1"/>
</dbReference>
<evidence type="ECO:0000313" key="1">
    <source>
        <dbReference type="EMBL" id="MCX2561954.1"/>
    </source>
</evidence>
<dbReference type="InterPro" id="IPR027396">
    <property type="entry name" value="DsrEFH-like"/>
</dbReference>
<dbReference type="RefSeq" id="WP_166123037.1">
    <property type="nucleotide sequence ID" value="NZ_JAPIUX010000018.1"/>
</dbReference>
<organism evidence="1 2">
    <name type="scientific">Acetobacter farinalis</name>
    <dbReference type="NCBI Taxonomy" id="1260984"/>
    <lineage>
        <taxon>Bacteria</taxon>
        <taxon>Pseudomonadati</taxon>
        <taxon>Pseudomonadota</taxon>
        <taxon>Alphaproteobacteria</taxon>
        <taxon>Acetobacterales</taxon>
        <taxon>Acetobacteraceae</taxon>
        <taxon>Acetobacter</taxon>
    </lineage>
</organism>
<comment type="caution">
    <text evidence="1">The sequence shown here is derived from an EMBL/GenBank/DDBJ whole genome shotgun (WGS) entry which is preliminary data.</text>
</comment>
<name>A0ABT3Q9J8_9PROT</name>
<evidence type="ECO:0000313" key="2">
    <source>
        <dbReference type="Proteomes" id="UP001526446"/>
    </source>
</evidence>
<reference evidence="1 2" key="1">
    <citation type="submission" date="2022-11" db="EMBL/GenBank/DDBJ databases">
        <title>Genome sequencing of Acetobacter type strain.</title>
        <authorList>
            <person name="Heo J."/>
            <person name="Lee D."/>
            <person name="Han B.-H."/>
            <person name="Hong S.-B."/>
            <person name="Kwon S.-W."/>
        </authorList>
    </citation>
    <scope>NUCLEOTIDE SEQUENCE [LARGE SCALE GENOMIC DNA]</scope>
    <source>
        <strain evidence="1 2">KACC 21251</strain>
    </source>
</reference>